<feature type="non-terminal residue" evidence="2">
    <location>
        <position position="135"/>
    </location>
</feature>
<dbReference type="AlphaFoldDB" id="A0A0D2M4L2"/>
<dbReference type="GeneID" id="25742351"/>
<reference evidence="2 3" key="1">
    <citation type="journal article" date="2013" name="BMC Genomics">
        <title>Reconstruction of the lipid metabolism for the microalga Monoraphidium neglectum from its genome sequence reveals characteristics suitable for biofuel production.</title>
        <authorList>
            <person name="Bogen C."/>
            <person name="Al-Dilaimi A."/>
            <person name="Albersmeier A."/>
            <person name="Wichmann J."/>
            <person name="Grundmann M."/>
            <person name="Rupp O."/>
            <person name="Lauersen K.J."/>
            <person name="Blifernez-Klassen O."/>
            <person name="Kalinowski J."/>
            <person name="Goesmann A."/>
            <person name="Mussgnug J.H."/>
            <person name="Kruse O."/>
        </authorList>
    </citation>
    <scope>NUCLEOTIDE SEQUENCE [LARGE SCALE GENOMIC DNA]</scope>
    <source>
        <strain evidence="2 3">SAG 48.87</strain>
    </source>
</reference>
<evidence type="ECO:0000313" key="2">
    <source>
        <dbReference type="EMBL" id="KIY98489.1"/>
    </source>
</evidence>
<sequence>MPTYRAAPARSKPRRRRYISDDELDGTTAGDEDGPRPLSRGADLAALLRDTEPLYAQSHYRHRALLQPGSGDMAAPADADVAAAEGLMALDLRSLAESLAALPIGELLGVRDEYVLEEGGLESPVTWAAGAAPGA</sequence>
<dbReference type="EMBL" id="KK102169">
    <property type="protein sequence ID" value="KIY98489.1"/>
    <property type="molecule type" value="Genomic_DNA"/>
</dbReference>
<feature type="region of interest" description="Disordered" evidence="1">
    <location>
        <begin position="1"/>
        <end position="40"/>
    </location>
</feature>
<gene>
    <name evidence="2" type="ORF">MNEG_9476</name>
</gene>
<evidence type="ECO:0000313" key="3">
    <source>
        <dbReference type="Proteomes" id="UP000054498"/>
    </source>
</evidence>
<keyword evidence="3" id="KW-1185">Reference proteome</keyword>
<accession>A0A0D2M4L2</accession>
<dbReference type="RefSeq" id="XP_013897509.1">
    <property type="nucleotide sequence ID" value="XM_014042055.1"/>
</dbReference>
<evidence type="ECO:0000256" key="1">
    <source>
        <dbReference type="SAM" id="MobiDB-lite"/>
    </source>
</evidence>
<name>A0A0D2M4L2_9CHLO</name>
<protein>
    <submittedName>
        <fullName evidence="2">Uncharacterized protein</fullName>
    </submittedName>
</protein>
<feature type="compositionally biased region" description="Low complexity" evidence="1">
    <location>
        <begin position="1"/>
        <end position="10"/>
    </location>
</feature>
<dbReference type="Proteomes" id="UP000054498">
    <property type="component" value="Unassembled WGS sequence"/>
</dbReference>
<proteinExistence type="predicted"/>
<organism evidence="2 3">
    <name type="scientific">Monoraphidium neglectum</name>
    <dbReference type="NCBI Taxonomy" id="145388"/>
    <lineage>
        <taxon>Eukaryota</taxon>
        <taxon>Viridiplantae</taxon>
        <taxon>Chlorophyta</taxon>
        <taxon>core chlorophytes</taxon>
        <taxon>Chlorophyceae</taxon>
        <taxon>CS clade</taxon>
        <taxon>Sphaeropleales</taxon>
        <taxon>Selenastraceae</taxon>
        <taxon>Monoraphidium</taxon>
    </lineage>
</organism>
<dbReference type="KEGG" id="mng:MNEG_9476"/>